<feature type="transmembrane region" description="Helical" evidence="2">
    <location>
        <begin position="449"/>
        <end position="474"/>
    </location>
</feature>
<keyword evidence="4" id="KW-1185">Reference proteome</keyword>
<evidence type="ECO:0000313" key="4">
    <source>
        <dbReference type="Proteomes" id="UP000578112"/>
    </source>
</evidence>
<feature type="transmembrane region" description="Helical" evidence="2">
    <location>
        <begin position="419"/>
        <end position="437"/>
    </location>
</feature>
<dbReference type="Proteomes" id="UP000578112">
    <property type="component" value="Unassembled WGS sequence"/>
</dbReference>
<dbReference type="RefSeq" id="WP_184995190.1">
    <property type="nucleotide sequence ID" value="NZ_BOMK01000024.1"/>
</dbReference>
<dbReference type="EMBL" id="JACHNH010000001">
    <property type="protein sequence ID" value="MBB4763948.1"/>
    <property type="molecule type" value="Genomic_DNA"/>
</dbReference>
<evidence type="ECO:0008006" key="5">
    <source>
        <dbReference type="Google" id="ProtNLM"/>
    </source>
</evidence>
<keyword evidence="2" id="KW-0812">Transmembrane</keyword>
<feature type="transmembrane region" description="Helical" evidence="2">
    <location>
        <begin position="212"/>
        <end position="232"/>
    </location>
</feature>
<sequence>MSLDSGLESGVDSGLDPDSDLVGAGTTPTATATAPDEHTVLLPRISTDPLDDLVARVRPMLGQAVDSLHVAAALEADGLTDRGARVEYGYHDVFALSTEVYRRLGPRLPRQRDVATRGAGSWRESLRLISHGPLYVLPCTAFPAVLAIVGRRSLVLGLVFAGILGWVYAGVASHAAYRMLGFGRPRSAGRILIVATVTVPVVGAAAGAGLVWLTGGGVALVAMITCQVAYQLTSTVMVFYRRELWLALVMTPAFLIGVAYLILGAGLRPWSAAVAAGCVVAGFVFAVVIAVRRAGAVDTVEPPLRDSLRPEVPALWAVGAYGLCSAVLLLHAEAPYLMGRLDVAIAAAPLLLTMGFIEWRAERFRPQVVTLLRRVERPREFVRGVWRLLARETAVCLLAPAVPAAAMLAGLYYLDLLSAAGVVMTAAHVALGGAYLLAFQLAGRDRFGWLCWTMLAAILLHVVVGGLLGVAPLLGQSGSALVDTALYLGSVLLLQALFVLGLAPILGQAVRYR</sequence>
<feature type="transmembrane region" description="Helical" evidence="2">
    <location>
        <begin position="155"/>
        <end position="177"/>
    </location>
</feature>
<feature type="transmembrane region" description="Helical" evidence="2">
    <location>
        <begin position="337"/>
        <end position="357"/>
    </location>
</feature>
<feature type="compositionally biased region" description="Low complexity" evidence="1">
    <location>
        <begin position="23"/>
        <end position="34"/>
    </location>
</feature>
<dbReference type="AlphaFoldDB" id="A0A7W7I026"/>
<feature type="transmembrane region" description="Helical" evidence="2">
    <location>
        <begin position="486"/>
        <end position="507"/>
    </location>
</feature>
<evidence type="ECO:0000313" key="3">
    <source>
        <dbReference type="EMBL" id="MBB4763948.1"/>
    </source>
</evidence>
<proteinExistence type="predicted"/>
<keyword evidence="2" id="KW-1133">Transmembrane helix</keyword>
<protein>
    <recommendedName>
        <fullName evidence="5">Transmembrane protein</fullName>
    </recommendedName>
</protein>
<feature type="transmembrane region" description="Helical" evidence="2">
    <location>
        <begin position="393"/>
        <end position="413"/>
    </location>
</feature>
<feature type="transmembrane region" description="Helical" evidence="2">
    <location>
        <begin position="269"/>
        <end position="291"/>
    </location>
</feature>
<feature type="region of interest" description="Disordered" evidence="1">
    <location>
        <begin position="1"/>
        <end position="38"/>
    </location>
</feature>
<feature type="transmembrane region" description="Helical" evidence="2">
    <location>
        <begin position="312"/>
        <end position="331"/>
    </location>
</feature>
<keyword evidence="2" id="KW-0472">Membrane</keyword>
<name>A0A7W7I026_9ACTN</name>
<feature type="transmembrane region" description="Helical" evidence="2">
    <location>
        <begin position="244"/>
        <end position="263"/>
    </location>
</feature>
<accession>A0A7W7I026</accession>
<feature type="transmembrane region" description="Helical" evidence="2">
    <location>
        <begin position="189"/>
        <end position="206"/>
    </location>
</feature>
<evidence type="ECO:0000256" key="1">
    <source>
        <dbReference type="SAM" id="MobiDB-lite"/>
    </source>
</evidence>
<comment type="caution">
    <text evidence="3">The sequence shown here is derived from an EMBL/GenBank/DDBJ whole genome shotgun (WGS) entry which is preliminary data.</text>
</comment>
<reference evidence="3 4" key="1">
    <citation type="submission" date="2020-08" db="EMBL/GenBank/DDBJ databases">
        <title>Sequencing the genomes of 1000 actinobacteria strains.</title>
        <authorList>
            <person name="Klenk H.-P."/>
        </authorList>
    </citation>
    <scope>NUCLEOTIDE SEQUENCE [LARGE SCALE GENOMIC DNA]</scope>
    <source>
        <strain evidence="3 4">DSM 43149</strain>
    </source>
</reference>
<gene>
    <name evidence="3" type="ORF">BJ971_004504</name>
</gene>
<evidence type="ECO:0000256" key="2">
    <source>
        <dbReference type="SAM" id="Phobius"/>
    </source>
</evidence>
<organism evidence="3 4">
    <name type="scientific">Actinoplanes digitatis</name>
    <dbReference type="NCBI Taxonomy" id="1868"/>
    <lineage>
        <taxon>Bacteria</taxon>
        <taxon>Bacillati</taxon>
        <taxon>Actinomycetota</taxon>
        <taxon>Actinomycetes</taxon>
        <taxon>Micromonosporales</taxon>
        <taxon>Micromonosporaceae</taxon>
        <taxon>Actinoplanes</taxon>
    </lineage>
</organism>